<dbReference type="AlphaFoldDB" id="A0A813A2M3"/>
<evidence type="ECO:0000313" key="5">
    <source>
        <dbReference type="Proteomes" id="UP000601435"/>
    </source>
</evidence>
<accession>A0A813A2M3</accession>
<feature type="domain" description="C3H1-type" evidence="3">
    <location>
        <begin position="90"/>
        <end position="120"/>
    </location>
</feature>
<evidence type="ECO:0000313" key="4">
    <source>
        <dbReference type="EMBL" id="CAE7852935.1"/>
    </source>
</evidence>
<protein>
    <recommendedName>
        <fullName evidence="3">C3H1-type domain-containing protein</fullName>
    </recommendedName>
</protein>
<gene>
    <name evidence="4" type="ORF">SNEC2469_LOCUS26539</name>
</gene>
<feature type="region of interest" description="Disordered" evidence="2">
    <location>
        <begin position="41"/>
        <end position="62"/>
    </location>
</feature>
<keyword evidence="5" id="KW-1185">Reference proteome</keyword>
<organism evidence="4 5">
    <name type="scientific">Symbiodinium necroappetens</name>
    <dbReference type="NCBI Taxonomy" id="1628268"/>
    <lineage>
        <taxon>Eukaryota</taxon>
        <taxon>Sar</taxon>
        <taxon>Alveolata</taxon>
        <taxon>Dinophyceae</taxon>
        <taxon>Suessiales</taxon>
        <taxon>Symbiodiniaceae</taxon>
        <taxon>Symbiodinium</taxon>
    </lineage>
</organism>
<keyword evidence="1" id="KW-0862">Zinc</keyword>
<evidence type="ECO:0000256" key="1">
    <source>
        <dbReference type="PROSITE-ProRule" id="PRU00723"/>
    </source>
</evidence>
<comment type="caution">
    <text evidence="4">The sequence shown here is derived from an EMBL/GenBank/DDBJ whole genome shotgun (WGS) entry which is preliminary data.</text>
</comment>
<name>A0A813A2M3_9DINO</name>
<sequence>MEKAPDSPEVDGAIGLRICRRICCAMELSLQHTFLHVKEKQSKKERTKSLPPPKSSASWNEAKPSNGLDAYVLLVQGLHEFNPGSGGHPEFCSRPCAYFQSGYCRRLGGCQMCHFYHERVRLDKTQRSWLERLSERELLVTLLMVLEAKSQEGWSSQVFEMEQLVLGRCRVLPADAPTIPPTKQRNLLKALLRMSASQATGCITNCRRFSPVLAGLLEEEVFRQRQHPPSQGRAAFGQALMLLKISFW</sequence>
<dbReference type="PROSITE" id="PS50103">
    <property type="entry name" value="ZF_C3H1"/>
    <property type="match status" value="1"/>
</dbReference>
<dbReference type="InterPro" id="IPR000571">
    <property type="entry name" value="Znf_CCCH"/>
</dbReference>
<keyword evidence="1" id="KW-0863">Zinc-finger</keyword>
<dbReference type="OrthoDB" id="420171at2759"/>
<proteinExistence type="predicted"/>
<dbReference type="Proteomes" id="UP000601435">
    <property type="component" value="Unassembled WGS sequence"/>
</dbReference>
<dbReference type="EMBL" id="CAJNJA010054208">
    <property type="protein sequence ID" value="CAE7852935.1"/>
    <property type="molecule type" value="Genomic_DNA"/>
</dbReference>
<feature type="zinc finger region" description="C3H1-type" evidence="1">
    <location>
        <begin position="90"/>
        <end position="120"/>
    </location>
</feature>
<evidence type="ECO:0000259" key="3">
    <source>
        <dbReference type="PROSITE" id="PS50103"/>
    </source>
</evidence>
<reference evidence="4" key="1">
    <citation type="submission" date="2021-02" db="EMBL/GenBank/DDBJ databases">
        <authorList>
            <person name="Dougan E. K."/>
            <person name="Rhodes N."/>
            <person name="Thang M."/>
            <person name="Chan C."/>
        </authorList>
    </citation>
    <scope>NUCLEOTIDE SEQUENCE</scope>
</reference>
<dbReference type="GO" id="GO:0008270">
    <property type="term" value="F:zinc ion binding"/>
    <property type="evidence" value="ECO:0007669"/>
    <property type="project" value="UniProtKB-KW"/>
</dbReference>
<evidence type="ECO:0000256" key="2">
    <source>
        <dbReference type="SAM" id="MobiDB-lite"/>
    </source>
</evidence>
<keyword evidence="1" id="KW-0479">Metal-binding</keyword>